<proteinExistence type="predicted"/>
<evidence type="ECO:0000313" key="2">
    <source>
        <dbReference type="Proteomes" id="UP000297496"/>
    </source>
</evidence>
<dbReference type="OrthoDB" id="4868950at2"/>
<accession>A0A4Z1CHR3</accession>
<reference evidence="1 2" key="1">
    <citation type="submission" date="2019-04" db="EMBL/GenBank/DDBJ databases">
        <title>Three New Species of Nocardioides, Nocardioides euryhalodurans sp. nov., Nocardioides seonyuensis sp. nov. and Nocardioides eburneoflavus sp. nov. Isolated from Soil.</title>
        <authorList>
            <person name="Roh S.G."/>
            <person name="Lee C."/>
            <person name="Kim M.-K."/>
            <person name="Kim S.B."/>
        </authorList>
    </citation>
    <scope>NUCLEOTIDE SEQUENCE [LARGE SCALE GENOMIC DNA]</scope>
    <source>
        <strain evidence="1 2">MMS17-SY213</strain>
    </source>
</reference>
<dbReference type="Proteomes" id="UP000297496">
    <property type="component" value="Unassembled WGS sequence"/>
</dbReference>
<keyword evidence="2" id="KW-1185">Reference proteome</keyword>
<dbReference type="AlphaFoldDB" id="A0A4Z1CHR3"/>
<evidence type="ECO:0000313" key="1">
    <source>
        <dbReference type="EMBL" id="TGN65718.1"/>
    </source>
</evidence>
<sequence>MRIAPRSAADGKRRLEVHAVNGPGAGDRVLERDGARLYLSPEAADRVAGCELDARTEPGDRVQFVLRR</sequence>
<comment type="caution">
    <text evidence="1">The sequence shown here is derived from an EMBL/GenBank/DDBJ whole genome shotgun (WGS) entry which is preliminary data.</text>
</comment>
<organism evidence="1 2">
    <name type="scientific">Nocardioides eburneiflavus</name>
    <dbReference type="NCBI Taxonomy" id="2518372"/>
    <lineage>
        <taxon>Bacteria</taxon>
        <taxon>Bacillati</taxon>
        <taxon>Actinomycetota</taxon>
        <taxon>Actinomycetes</taxon>
        <taxon>Propionibacteriales</taxon>
        <taxon>Nocardioidaceae</taxon>
        <taxon>Nocardioides</taxon>
    </lineage>
</organism>
<gene>
    <name evidence="1" type="ORF">EXE59_18470</name>
</gene>
<protein>
    <submittedName>
        <fullName evidence="1">Uncharacterized protein</fullName>
    </submittedName>
</protein>
<dbReference type="EMBL" id="SRRO01000001">
    <property type="protein sequence ID" value="TGN65718.1"/>
    <property type="molecule type" value="Genomic_DNA"/>
</dbReference>
<name>A0A4Z1CHR3_9ACTN</name>